<dbReference type="Proteomes" id="UP001230188">
    <property type="component" value="Unassembled WGS sequence"/>
</dbReference>
<proteinExistence type="predicted"/>
<reference evidence="2" key="1">
    <citation type="submission" date="2023-01" db="EMBL/GenBank/DDBJ databases">
        <title>Metagenome sequencing of chrysophaentin producing Chrysophaeum taylorii.</title>
        <authorList>
            <person name="Davison J."/>
            <person name="Bewley C."/>
        </authorList>
    </citation>
    <scope>NUCLEOTIDE SEQUENCE</scope>
    <source>
        <strain evidence="2">NIES-1699</strain>
    </source>
</reference>
<organism evidence="2 3">
    <name type="scientific">Chrysophaeum taylorii</name>
    <dbReference type="NCBI Taxonomy" id="2483200"/>
    <lineage>
        <taxon>Eukaryota</taxon>
        <taxon>Sar</taxon>
        <taxon>Stramenopiles</taxon>
        <taxon>Ochrophyta</taxon>
        <taxon>Pelagophyceae</taxon>
        <taxon>Pelagomonadales</taxon>
        <taxon>Pelagomonadaceae</taxon>
        <taxon>Chrysophaeum</taxon>
    </lineage>
</organism>
<dbReference type="Gene3D" id="3.40.30.10">
    <property type="entry name" value="Glutaredoxin"/>
    <property type="match status" value="1"/>
</dbReference>
<feature type="domain" description="Glutaredoxin" evidence="1">
    <location>
        <begin position="85"/>
        <end position="134"/>
    </location>
</feature>
<dbReference type="AlphaFoldDB" id="A0AAD7UNV2"/>
<dbReference type="PANTHER" id="PTHR45694">
    <property type="entry name" value="GLUTAREDOXIN 2"/>
    <property type="match status" value="1"/>
</dbReference>
<dbReference type="PANTHER" id="PTHR45694:SF18">
    <property type="entry name" value="GLUTAREDOXIN-1-RELATED"/>
    <property type="match status" value="1"/>
</dbReference>
<dbReference type="Pfam" id="PF00462">
    <property type="entry name" value="Glutaredoxin"/>
    <property type="match status" value="1"/>
</dbReference>
<protein>
    <recommendedName>
        <fullName evidence="1">Glutaredoxin domain-containing protein</fullName>
    </recommendedName>
</protein>
<keyword evidence="3" id="KW-1185">Reference proteome</keyword>
<sequence>MLLVLLLSSGACAFQNLPAGTPPRTARFAGDPTKVWYADVANAVQNVLTNSPLNEGKKALVKLLAGPYDQAATRARLEKLIADENAKQCLDAKGVRYVVVELDAEADGRALRAELGQLVDRTSVPAIWIKGDFVGGCNDGPGLLTLESQGKLDGMLQAAGAL</sequence>
<dbReference type="GO" id="GO:0005737">
    <property type="term" value="C:cytoplasm"/>
    <property type="evidence" value="ECO:0007669"/>
    <property type="project" value="TreeGrafter"/>
</dbReference>
<dbReference type="GO" id="GO:0034599">
    <property type="term" value="P:cellular response to oxidative stress"/>
    <property type="evidence" value="ECO:0007669"/>
    <property type="project" value="TreeGrafter"/>
</dbReference>
<dbReference type="SUPFAM" id="SSF52833">
    <property type="entry name" value="Thioredoxin-like"/>
    <property type="match status" value="1"/>
</dbReference>
<dbReference type="InterPro" id="IPR002109">
    <property type="entry name" value="Glutaredoxin"/>
</dbReference>
<dbReference type="EMBL" id="JAQMWT010000011">
    <property type="protein sequence ID" value="KAJ8614106.1"/>
    <property type="molecule type" value="Genomic_DNA"/>
</dbReference>
<dbReference type="GO" id="GO:0015038">
    <property type="term" value="F:glutathione disulfide oxidoreductase activity"/>
    <property type="evidence" value="ECO:0007669"/>
    <property type="project" value="TreeGrafter"/>
</dbReference>
<dbReference type="InterPro" id="IPR036249">
    <property type="entry name" value="Thioredoxin-like_sf"/>
</dbReference>
<name>A0AAD7UNV2_9STRA</name>
<accession>A0AAD7UNV2</accession>
<evidence type="ECO:0000259" key="1">
    <source>
        <dbReference type="Pfam" id="PF00462"/>
    </source>
</evidence>
<comment type="caution">
    <text evidence="2">The sequence shown here is derived from an EMBL/GenBank/DDBJ whole genome shotgun (WGS) entry which is preliminary data.</text>
</comment>
<evidence type="ECO:0000313" key="2">
    <source>
        <dbReference type="EMBL" id="KAJ8614106.1"/>
    </source>
</evidence>
<gene>
    <name evidence="2" type="ORF">CTAYLR_004629</name>
</gene>
<dbReference type="PROSITE" id="PS51354">
    <property type="entry name" value="GLUTAREDOXIN_2"/>
    <property type="match status" value="1"/>
</dbReference>
<evidence type="ECO:0000313" key="3">
    <source>
        <dbReference type="Proteomes" id="UP001230188"/>
    </source>
</evidence>